<dbReference type="Gene3D" id="1.25.40.20">
    <property type="entry name" value="Ankyrin repeat-containing domain"/>
    <property type="match status" value="1"/>
</dbReference>
<dbReference type="EMBL" id="JOJP01000001">
    <property type="protein sequence ID" value="KEI70520.1"/>
    <property type="molecule type" value="Genomic_DNA"/>
</dbReference>
<gene>
    <name evidence="1" type="ORF">GV64_07010</name>
</gene>
<sequence length="275" mass="30537">MSDAVEKIKHKASQYVNGAERFLKSGSIGDFLGAAKAIATELKGPERHLKSWSLPYNLTPLHIACLARDDDLLKAALNDSRCLSCIDQCTVGLSEEKLAVTVGEKSMPAMNHDTALHFALFTGWNEGALILIEQLKAAGSLDHTVNNTGNSLLNLAAGNCSLEVVKELCKNFANCDGYKDFLLHTTHNHSSILHHASSQKKPDVFHFLFNEQMLFGLNTLFTPDKGGSTPYGLIQNKNYEPASEEVTWDIVREECLQEFKKEQMQQSLQWRCNIV</sequence>
<dbReference type="AlphaFoldDB" id="A0A081K8P4"/>
<dbReference type="SUPFAM" id="SSF48403">
    <property type="entry name" value="Ankyrin repeat"/>
    <property type="match status" value="1"/>
</dbReference>
<protein>
    <submittedName>
        <fullName evidence="1">Uncharacterized protein</fullName>
    </submittedName>
</protein>
<name>A0A081K8P4_9GAMM</name>
<accession>A0A081K8P4</accession>
<dbReference type="PANTHER" id="PTHR24121:SF23">
    <property type="entry name" value="NO MECHANORECEPTOR POTENTIAL C, ISOFORM H"/>
    <property type="match status" value="1"/>
</dbReference>
<reference evidence="1 2" key="1">
    <citation type="submission" date="2014-06" db="EMBL/GenBank/DDBJ databases">
        <title>Whole Genome Sequences of Three Symbiotic Endozoicomonas Bacteria.</title>
        <authorList>
            <person name="Neave M.J."/>
            <person name="Apprill A."/>
            <person name="Voolstra C.R."/>
        </authorList>
    </citation>
    <scope>NUCLEOTIDE SEQUENCE [LARGE SCALE GENOMIC DNA]</scope>
    <source>
        <strain evidence="1 2">DSM 22380</strain>
    </source>
</reference>
<dbReference type="PANTHER" id="PTHR24121">
    <property type="entry name" value="NO MECHANORECEPTOR POTENTIAL C, ISOFORM D-RELATED"/>
    <property type="match status" value="1"/>
</dbReference>
<comment type="caution">
    <text evidence="1">The sequence shown here is derived from an EMBL/GenBank/DDBJ whole genome shotgun (WGS) entry which is preliminary data.</text>
</comment>
<keyword evidence="2" id="KW-1185">Reference proteome</keyword>
<proteinExistence type="predicted"/>
<dbReference type="InterPro" id="IPR036770">
    <property type="entry name" value="Ankyrin_rpt-contain_sf"/>
</dbReference>
<evidence type="ECO:0000313" key="1">
    <source>
        <dbReference type="EMBL" id="KEI70520.1"/>
    </source>
</evidence>
<organism evidence="1 2">
    <name type="scientific">Endozoicomonas elysicola</name>
    <dbReference type="NCBI Taxonomy" id="305900"/>
    <lineage>
        <taxon>Bacteria</taxon>
        <taxon>Pseudomonadati</taxon>
        <taxon>Pseudomonadota</taxon>
        <taxon>Gammaproteobacteria</taxon>
        <taxon>Oceanospirillales</taxon>
        <taxon>Endozoicomonadaceae</taxon>
        <taxon>Endozoicomonas</taxon>
    </lineage>
</organism>
<dbReference type="Proteomes" id="UP000027997">
    <property type="component" value="Unassembled WGS sequence"/>
</dbReference>
<dbReference type="InterPro" id="IPR002110">
    <property type="entry name" value="Ankyrin_rpt"/>
</dbReference>
<evidence type="ECO:0000313" key="2">
    <source>
        <dbReference type="Proteomes" id="UP000027997"/>
    </source>
</evidence>
<dbReference type="Pfam" id="PF13606">
    <property type="entry name" value="Ank_3"/>
    <property type="match status" value="1"/>
</dbReference>
<dbReference type="SMART" id="SM00248">
    <property type="entry name" value="ANK"/>
    <property type="match status" value="4"/>
</dbReference>